<dbReference type="Proteomes" id="UP000602510">
    <property type="component" value="Unassembled WGS sequence"/>
</dbReference>
<feature type="region of interest" description="Disordered" evidence="1">
    <location>
        <begin position="75"/>
        <end position="103"/>
    </location>
</feature>
<protein>
    <submittedName>
        <fullName evidence="2">Uncharacterized protein</fullName>
    </submittedName>
</protein>
<name>A0A833WC23_PHYIN</name>
<feature type="compositionally biased region" description="Basic and acidic residues" evidence="1">
    <location>
        <begin position="82"/>
        <end position="103"/>
    </location>
</feature>
<evidence type="ECO:0000313" key="3">
    <source>
        <dbReference type="EMBL" id="KAF4146671.1"/>
    </source>
</evidence>
<comment type="caution">
    <text evidence="2">The sequence shown here is derived from an EMBL/GenBank/DDBJ whole genome shotgun (WGS) entry which is preliminary data.</text>
</comment>
<sequence length="228" mass="25702">MPDCDVCAYMNNIHPSIGFMSFRAGLSRVGVDALKAACEHRIGPTSVLGLQLRDQFIDLLWEGCLELRKAGAPAAATTSKNQRVDSDTTRLERGDPKKQRTDETVGAPIDSVNLAVEDVEAIGPLHDEEFTANKASVAELLEEVKRLRSDNRKFAVSQQQLSERQQQLIHKQNELVEVVQRLQSQQNVSDRLLCTVYDRQRSPASRHLSQLIQEEQKNTKRQQPKVKF</sequence>
<organism evidence="2 4">
    <name type="scientific">Phytophthora infestans</name>
    <name type="common">Potato late blight agent</name>
    <name type="synonym">Botrytis infestans</name>
    <dbReference type="NCBI Taxonomy" id="4787"/>
    <lineage>
        <taxon>Eukaryota</taxon>
        <taxon>Sar</taxon>
        <taxon>Stramenopiles</taxon>
        <taxon>Oomycota</taxon>
        <taxon>Peronosporomycetes</taxon>
        <taxon>Peronosporales</taxon>
        <taxon>Peronosporaceae</taxon>
        <taxon>Phytophthora</taxon>
    </lineage>
</organism>
<keyword evidence="4" id="KW-1185">Reference proteome</keyword>
<dbReference type="AlphaFoldDB" id="A0A833WC23"/>
<evidence type="ECO:0000313" key="4">
    <source>
        <dbReference type="Proteomes" id="UP000602510"/>
    </source>
</evidence>
<dbReference type="EMBL" id="JAACNO010000572">
    <property type="protein sequence ID" value="KAF4146671.1"/>
    <property type="molecule type" value="Genomic_DNA"/>
</dbReference>
<proteinExistence type="predicted"/>
<gene>
    <name evidence="2" type="ORF">GN244_ATG10994</name>
    <name evidence="3" type="ORF">GN958_ATG04154</name>
</gene>
<dbReference type="EMBL" id="WSZM01000257">
    <property type="protein sequence ID" value="KAF4036903.1"/>
    <property type="molecule type" value="Genomic_DNA"/>
</dbReference>
<accession>A0A833WC23</accession>
<evidence type="ECO:0000313" key="2">
    <source>
        <dbReference type="EMBL" id="KAF4036903.1"/>
    </source>
</evidence>
<dbReference type="Proteomes" id="UP000704712">
    <property type="component" value="Unassembled WGS sequence"/>
</dbReference>
<evidence type="ECO:0000256" key="1">
    <source>
        <dbReference type="SAM" id="MobiDB-lite"/>
    </source>
</evidence>
<reference evidence="2" key="1">
    <citation type="submission" date="2020-04" db="EMBL/GenBank/DDBJ databases">
        <title>Hybrid Assembly of Korean Phytophthora infestans isolates.</title>
        <authorList>
            <person name="Prokchorchik M."/>
            <person name="Lee Y."/>
            <person name="Seo J."/>
            <person name="Cho J.-H."/>
            <person name="Park Y.-E."/>
            <person name="Jang D.-C."/>
            <person name="Im J.-S."/>
            <person name="Choi J.-G."/>
            <person name="Park H.-J."/>
            <person name="Lee G.-B."/>
            <person name="Lee Y.-G."/>
            <person name="Hong S.-Y."/>
            <person name="Cho K."/>
            <person name="Sohn K.H."/>
        </authorList>
    </citation>
    <scope>NUCLEOTIDE SEQUENCE</scope>
    <source>
        <strain evidence="2">KR_1_A1</strain>
        <strain evidence="3">KR_2_A2</strain>
    </source>
</reference>